<feature type="transmembrane region" description="Helical" evidence="9">
    <location>
        <begin position="732"/>
        <end position="752"/>
    </location>
</feature>
<dbReference type="AlphaFoldDB" id="B7ARA6"/>
<evidence type="ECO:0000256" key="4">
    <source>
        <dbReference type="ARBA" id="ARBA00022692"/>
    </source>
</evidence>
<feature type="domain" description="ABC transmembrane type-1" evidence="11">
    <location>
        <begin position="619"/>
        <end position="875"/>
    </location>
</feature>
<dbReference type="Pfam" id="PF00664">
    <property type="entry name" value="ABC_membrane"/>
    <property type="match status" value="2"/>
</dbReference>
<dbReference type="InterPro" id="IPR011527">
    <property type="entry name" value="ABC1_TM_dom"/>
</dbReference>
<feature type="domain" description="ABC transmembrane type-1" evidence="11">
    <location>
        <begin position="28"/>
        <end position="311"/>
    </location>
</feature>
<proteinExistence type="predicted"/>
<dbReference type="PROSITE" id="PS00211">
    <property type="entry name" value="ABC_TRANSPORTER_1"/>
    <property type="match status" value="1"/>
</dbReference>
<dbReference type="HOGENOM" id="CLU_000604_84_9_9"/>
<sequence>MKTKKQSALSRLMDIAGEHKYLVYLSWILAVLSAWIALVPFYDVWRIIKEILEVKPDYANATHITAYGWKAVGFALLAMAAYIAALMCSHKAAFRVQSNMRVSMMEHIMKLPLGYVESQGTGKIRKVVNDSSAATETFIAHNLPDKAVSAATPVGLLVMMMVFDWRLGLISLIPAAIAFILMGTLMMGPKMAEDMKQYQNSLETMSAEAVEYVRGIPVVKTFGQTVFSFKRFKAAIDDYEKWTLDYTKSMMLPMTGFTTASNGIFAALIIAAYTLGGNQITTQFALNLIFYILITSTLTTTLMKVAYAGESQMIVEDALNRMDGIFAVSPLPQSDKKSIPKDSSISIENVTFAYDESKDNAIDGITMHVKAGEHVALVGPSGGGKTTLASLIARFWDVKSGSIRLGDADVKDIDAKELMNQVSYVFQDSKLLKMSILENVRMGRPYAGDDEVMKALQAAQCMDIIEKFPDGVNTVIGSNGIYVSGGEAQRLSIARAFLKNAPVLILDEATAFADPDNERLVQKAFENLAKDKTVIMIAHRLSTVTDADCIYVLKDGRIAESGTHDELTAKNGIYTHMWNEYNKSVNWQVGRNGEKKIMTEKLKHKYALSDKGAHDMMRAFAAVTIANLVLMLPVGLLYVLSSYLIEGSLPQDKKMFFIAGTVAVLVLIILTTLFQYRSTFLSTYVESGVRRRMLAEKLRKLPLSFFGKKDLSDLTNTIMSDCALIETASSHWIPELVGAFASTTVIVISLFFFEWRMALAAVWVVPIAFFIVLYSKKVMDKAHNKTIEYRLACLDGIQEGLETIRDLRSNNMTEEYMSGLNVKIKNVEKHAIVAEFANAAFVCSAQMILKIGIGTVCVVGGSLLVKGEISVLTFLCSFLWLRECMNRCRFHSRICQQ</sequence>
<evidence type="ECO:0000256" key="3">
    <source>
        <dbReference type="ARBA" id="ARBA00022475"/>
    </source>
</evidence>
<dbReference type="Proteomes" id="UP000003136">
    <property type="component" value="Unassembled WGS sequence"/>
</dbReference>
<dbReference type="InterPro" id="IPR003593">
    <property type="entry name" value="AAA+_ATPase"/>
</dbReference>
<feature type="transmembrane region" description="Helical" evidence="9">
    <location>
        <begin position="655"/>
        <end position="674"/>
    </location>
</feature>
<dbReference type="STRING" id="483218.BACPEC_01216"/>
<feature type="transmembrane region" description="Helical" evidence="9">
    <location>
        <begin position="169"/>
        <end position="188"/>
    </location>
</feature>
<organism evidence="12 13">
    <name type="scientific">[Bacteroides] pectinophilus ATCC 43243</name>
    <dbReference type="NCBI Taxonomy" id="483218"/>
    <lineage>
        <taxon>Bacteria</taxon>
        <taxon>Bacillati</taxon>
        <taxon>Bacillota</taxon>
        <taxon>Clostridia</taxon>
        <taxon>Eubacteriales</taxon>
    </lineage>
</organism>
<evidence type="ECO:0000259" key="11">
    <source>
        <dbReference type="PROSITE" id="PS50929"/>
    </source>
</evidence>
<keyword evidence="4 9" id="KW-0812">Transmembrane</keyword>
<feature type="transmembrane region" description="Helical" evidence="9">
    <location>
        <begin position="859"/>
        <end position="881"/>
    </location>
</feature>
<protein>
    <recommendedName>
        <fullName evidence="14">ABC transporter ATP-binding protein</fullName>
    </recommendedName>
</protein>
<feature type="transmembrane region" description="Helical" evidence="9">
    <location>
        <begin position="288"/>
        <end position="307"/>
    </location>
</feature>
<dbReference type="PROSITE" id="PS50929">
    <property type="entry name" value="ABC_TM1F"/>
    <property type="match status" value="2"/>
</dbReference>
<comment type="subcellular location">
    <subcellularLocation>
        <location evidence="1">Cell membrane</location>
        <topology evidence="1">Multi-pass membrane protein</topology>
    </subcellularLocation>
</comment>
<dbReference type="PANTHER" id="PTHR24221">
    <property type="entry name" value="ATP-BINDING CASSETTE SUB-FAMILY B"/>
    <property type="match status" value="1"/>
</dbReference>
<reference evidence="12 13" key="2">
    <citation type="submission" date="2008-11" db="EMBL/GenBank/DDBJ databases">
        <authorList>
            <person name="Fulton L."/>
            <person name="Clifton S."/>
            <person name="Fulton B."/>
            <person name="Xu J."/>
            <person name="Minx P."/>
            <person name="Pepin K.H."/>
            <person name="Johnson M."/>
            <person name="Bhonagiri V."/>
            <person name="Nash W.E."/>
            <person name="Mardis E.R."/>
            <person name="Wilson R.K."/>
        </authorList>
    </citation>
    <scope>NUCLEOTIDE SEQUENCE [LARGE SCALE GENOMIC DNA]</scope>
    <source>
        <strain evidence="12 13">ATCC 43243</strain>
    </source>
</reference>
<dbReference type="GO" id="GO:0034040">
    <property type="term" value="F:ATPase-coupled lipid transmembrane transporter activity"/>
    <property type="evidence" value="ECO:0007669"/>
    <property type="project" value="TreeGrafter"/>
</dbReference>
<keyword evidence="7 9" id="KW-1133">Transmembrane helix</keyword>
<dbReference type="GO" id="GO:0005886">
    <property type="term" value="C:plasma membrane"/>
    <property type="evidence" value="ECO:0007669"/>
    <property type="project" value="UniProtKB-SubCell"/>
</dbReference>
<feature type="domain" description="ABC transporter" evidence="10">
    <location>
        <begin position="345"/>
        <end position="580"/>
    </location>
</feature>
<dbReference type="EMBL" id="ABVQ01000035">
    <property type="protein sequence ID" value="EEC58228.1"/>
    <property type="molecule type" value="Genomic_DNA"/>
</dbReference>
<dbReference type="SUPFAM" id="SSF90123">
    <property type="entry name" value="ABC transporter transmembrane region"/>
    <property type="match status" value="2"/>
</dbReference>
<evidence type="ECO:0000256" key="8">
    <source>
        <dbReference type="ARBA" id="ARBA00023136"/>
    </source>
</evidence>
<keyword evidence="13" id="KW-1185">Reference proteome</keyword>
<feature type="transmembrane region" description="Helical" evidence="9">
    <location>
        <begin position="21"/>
        <end position="42"/>
    </location>
</feature>
<dbReference type="GO" id="GO:0005524">
    <property type="term" value="F:ATP binding"/>
    <property type="evidence" value="ECO:0007669"/>
    <property type="project" value="UniProtKB-KW"/>
</dbReference>
<dbReference type="PANTHER" id="PTHR24221:SF654">
    <property type="entry name" value="ATP-BINDING CASSETTE SUB-FAMILY B MEMBER 6"/>
    <property type="match status" value="1"/>
</dbReference>
<keyword evidence="3" id="KW-1003">Cell membrane</keyword>
<dbReference type="Gene3D" id="1.20.1560.10">
    <property type="entry name" value="ABC transporter type 1, transmembrane domain"/>
    <property type="match status" value="2"/>
</dbReference>
<dbReference type="InterPro" id="IPR027417">
    <property type="entry name" value="P-loop_NTPase"/>
</dbReference>
<accession>B7ARA6</accession>
<dbReference type="PROSITE" id="PS50893">
    <property type="entry name" value="ABC_TRANSPORTER_2"/>
    <property type="match status" value="1"/>
</dbReference>
<dbReference type="InterPro" id="IPR017871">
    <property type="entry name" value="ABC_transporter-like_CS"/>
</dbReference>
<evidence type="ECO:0000256" key="1">
    <source>
        <dbReference type="ARBA" id="ARBA00004651"/>
    </source>
</evidence>
<keyword evidence="2" id="KW-0813">Transport</keyword>
<dbReference type="InterPro" id="IPR036640">
    <property type="entry name" value="ABC1_TM_sf"/>
</dbReference>
<dbReference type="InterPro" id="IPR039421">
    <property type="entry name" value="Type_1_exporter"/>
</dbReference>
<dbReference type="InterPro" id="IPR003439">
    <property type="entry name" value="ABC_transporter-like_ATP-bd"/>
</dbReference>
<evidence type="ECO:0008006" key="14">
    <source>
        <dbReference type="Google" id="ProtNLM"/>
    </source>
</evidence>
<feature type="transmembrane region" description="Helical" evidence="9">
    <location>
        <begin position="619"/>
        <end position="643"/>
    </location>
</feature>
<dbReference type="GO" id="GO:0140359">
    <property type="term" value="F:ABC-type transporter activity"/>
    <property type="evidence" value="ECO:0007669"/>
    <property type="project" value="InterPro"/>
</dbReference>
<keyword evidence="5" id="KW-0547">Nucleotide-binding</keyword>
<reference evidence="12 13" key="1">
    <citation type="submission" date="2008-11" db="EMBL/GenBank/DDBJ databases">
        <title>Draft genome sequence of Bacteroides pectinophilus (ATCC 43243).</title>
        <authorList>
            <person name="Sudarsanam P."/>
            <person name="Ley R."/>
            <person name="Guruge J."/>
            <person name="Turnbaugh P.J."/>
            <person name="Mahowald M."/>
            <person name="Liep D."/>
            <person name="Gordon J."/>
        </authorList>
    </citation>
    <scope>NUCLEOTIDE SEQUENCE [LARGE SCALE GENOMIC DNA]</scope>
    <source>
        <strain evidence="12 13">ATCC 43243</strain>
    </source>
</reference>
<dbReference type="GO" id="GO:0016887">
    <property type="term" value="F:ATP hydrolysis activity"/>
    <property type="evidence" value="ECO:0007669"/>
    <property type="project" value="InterPro"/>
</dbReference>
<feature type="transmembrane region" description="Helical" evidence="9">
    <location>
        <begin position="251"/>
        <end position="276"/>
    </location>
</feature>
<evidence type="ECO:0000259" key="10">
    <source>
        <dbReference type="PROSITE" id="PS50893"/>
    </source>
</evidence>
<dbReference type="Gene3D" id="3.40.50.300">
    <property type="entry name" value="P-loop containing nucleotide triphosphate hydrolases"/>
    <property type="match status" value="1"/>
</dbReference>
<evidence type="ECO:0000313" key="12">
    <source>
        <dbReference type="EMBL" id="EEC58228.1"/>
    </source>
</evidence>
<dbReference type="SMART" id="SM00382">
    <property type="entry name" value="AAA"/>
    <property type="match status" value="1"/>
</dbReference>
<feature type="transmembrane region" description="Helical" evidence="9">
    <location>
        <begin position="758"/>
        <end position="775"/>
    </location>
</feature>
<evidence type="ECO:0000256" key="6">
    <source>
        <dbReference type="ARBA" id="ARBA00022840"/>
    </source>
</evidence>
<evidence type="ECO:0000256" key="9">
    <source>
        <dbReference type="SAM" id="Phobius"/>
    </source>
</evidence>
<dbReference type="Pfam" id="PF00005">
    <property type="entry name" value="ABC_tran"/>
    <property type="match status" value="1"/>
</dbReference>
<keyword evidence="8 9" id="KW-0472">Membrane</keyword>
<dbReference type="CDD" id="cd07346">
    <property type="entry name" value="ABC_6TM_exporters"/>
    <property type="match status" value="2"/>
</dbReference>
<evidence type="ECO:0000256" key="7">
    <source>
        <dbReference type="ARBA" id="ARBA00022989"/>
    </source>
</evidence>
<dbReference type="SUPFAM" id="SSF52540">
    <property type="entry name" value="P-loop containing nucleoside triphosphate hydrolases"/>
    <property type="match status" value="1"/>
</dbReference>
<gene>
    <name evidence="12" type="ORF">BACPEC_01216</name>
</gene>
<dbReference type="FunFam" id="3.40.50.300:FF:000221">
    <property type="entry name" value="Multidrug ABC transporter ATP-binding protein"/>
    <property type="match status" value="1"/>
</dbReference>
<evidence type="ECO:0000313" key="13">
    <source>
        <dbReference type="Proteomes" id="UP000003136"/>
    </source>
</evidence>
<dbReference type="eggNOG" id="COG1132">
    <property type="taxonomic scope" value="Bacteria"/>
</dbReference>
<feature type="transmembrane region" description="Helical" evidence="9">
    <location>
        <begin position="67"/>
        <end position="88"/>
    </location>
</feature>
<name>B7ARA6_9FIRM</name>
<evidence type="ECO:0000256" key="2">
    <source>
        <dbReference type="ARBA" id="ARBA00022448"/>
    </source>
</evidence>
<evidence type="ECO:0000256" key="5">
    <source>
        <dbReference type="ARBA" id="ARBA00022741"/>
    </source>
</evidence>
<keyword evidence="6" id="KW-0067">ATP-binding</keyword>